<evidence type="ECO:0000256" key="5">
    <source>
        <dbReference type="ARBA" id="ARBA00023186"/>
    </source>
</evidence>
<dbReference type="SUPFAM" id="SSF109998">
    <property type="entry name" value="Triger factor/SurA peptide-binding domain-like"/>
    <property type="match status" value="1"/>
</dbReference>
<dbReference type="EC" id="5.2.1.8" evidence="7"/>
<feature type="region of interest" description="Disordered" evidence="8">
    <location>
        <begin position="337"/>
        <end position="367"/>
    </location>
</feature>
<dbReference type="PROSITE" id="PS51257">
    <property type="entry name" value="PROKAR_LIPOPROTEIN"/>
    <property type="match status" value="1"/>
</dbReference>
<keyword evidence="11" id="KW-1185">Reference proteome</keyword>
<sequence precursor="true">MRRFQNQRRLSGNVLALTLCAGLACAPAFAQQGSQRPATPAAPAPAASKPGSQQPAPAPAAAPQGEQFVDGIAAVVNKDVITLREVRDESRQAVTDLQRRGIQVPDAETLQRQVLQRLIMDRLERQEADRLGIRVDNAQVDQAVTMVATRNKLTVDQLRAEVQKSGVSWEEYRRTLRDEIRMDRLRQRTVDSSIVITDADVDAFLKDQARSQGGQFTGAAAAPSQPQAAASGGPVSLTLAQILVRVPEGSSPEAIAALRKKAEDLLARARKGEDFGSLAAASSDGPEALQGGQMGTRPLDGWPDLFIRAAGSLQGGQVADLVQSGNGFHILKVVQRSGGSAPQAPGQQPVAQPGAPFGADTQGRQGPVRVTQTHARHILIKTSAVMSDQQARDRLEQVRQRIVAGGTSFEAMARQYSQDGTAPQGGDLGWVNPGDMVPTFEAAMNALDAKQISQPVQSPFGWHLIQVLERREQDVTDEMHRLQARQILFERRAGPAFEDWLETLRGQAYIDNRLEKRDTMEQRYR</sequence>
<dbReference type="OrthoDB" id="14196at2"/>
<dbReference type="RefSeq" id="WP_086080024.1">
    <property type="nucleotide sequence ID" value="NZ_CP021111.1"/>
</dbReference>
<dbReference type="GO" id="GO:0003755">
    <property type="term" value="F:peptidyl-prolyl cis-trans isomerase activity"/>
    <property type="evidence" value="ECO:0007669"/>
    <property type="project" value="UniProtKB-UniRule"/>
</dbReference>
<dbReference type="GO" id="GO:0042277">
    <property type="term" value="F:peptide binding"/>
    <property type="evidence" value="ECO:0007669"/>
    <property type="project" value="InterPro"/>
</dbReference>
<dbReference type="HAMAP" id="MF_01183">
    <property type="entry name" value="Chaperone_SurA"/>
    <property type="match status" value="1"/>
</dbReference>
<organism evidence="10 11">
    <name type="scientific">Bordetella genomosp. 13</name>
    <dbReference type="NCBI Taxonomy" id="463040"/>
    <lineage>
        <taxon>Bacteria</taxon>
        <taxon>Pseudomonadati</taxon>
        <taxon>Pseudomonadota</taxon>
        <taxon>Betaproteobacteria</taxon>
        <taxon>Burkholderiales</taxon>
        <taxon>Alcaligenaceae</taxon>
        <taxon>Bordetella</taxon>
    </lineage>
</organism>
<keyword evidence="2 7" id="KW-0677">Repeat</keyword>
<dbReference type="GO" id="GO:0030288">
    <property type="term" value="C:outer membrane-bounded periplasmic space"/>
    <property type="evidence" value="ECO:0007669"/>
    <property type="project" value="InterPro"/>
</dbReference>
<protein>
    <recommendedName>
        <fullName evidence="7">Chaperone SurA</fullName>
    </recommendedName>
    <alternativeName>
        <fullName evidence="7">Peptidyl-prolyl cis-trans isomerase SurA</fullName>
        <shortName evidence="7">PPIase SurA</shortName>
        <ecNumber evidence="7">5.2.1.8</ecNumber>
    </alternativeName>
    <alternativeName>
        <fullName evidence="7">Rotamase SurA</fullName>
    </alternativeName>
</protein>
<dbReference type="PANTHER" id="PTHR47637:SF1">
    <property type="entry name" value="CHAPERONE SURA"/>
    <property type="match status" value="1"/>
</dbReference>
<dbReference type="Gene3D" id="3.10.50.40">
    <property type="match status" value="2"/>
</dbReference>
<keyword evidence="1 7" id="KW-0732">Signal</keyword>
<feature type="region of interest" description="Disordered" evidence="8">
    <location>
        <begin position="277"/>
        <end position="297"/>
    </location>
</feature>
<dbReference type="PANTHER" id="PTHR47637">
    <property type="entry name" value="CHAPERONE SURA"/>
    <property type="match status" value="1"/>
</dbReference>
<feature type="domain" description="PpiC" evidence="9">
    <location>
        <begin position="370"/>
        <end position="469"/>
    </location>
</feature>
<evidence type="ECO:0000313" key="11">
    <source>
        <dbReference type="Proteomes" id="UP000194161"/>
    </source>
</evidence>
<dbReference type="Gene3D" id="1.10.4030.10">
    <property type="entry name" value="Porin chaperone SurA, peptide-binding domain"/>
    <property type="match status" value="1"/>
</dbReference>
<dbReference type="STRING" id="463040.CAL15_19540"/>
<evidence type="ECO:0000256" key="2">
    <source>
        <dbReference type="ARBA" id="ARBA00022737"/>
    </source>
</evidence>
<dbReference type="GO" id="GO:0050821">
    <property type="term" value="P:protein stabilization"/>
    <property type="evidence" value="ECO:0007669"/>
    <property type="project" value="InterPro"/>
</dbReference>
<dbReference type="PROSITE" id="PS50198">
    <property type="entry name" value="PPIC_PPIASE_2"/>
    <property type="match status" value="2"/>
</dbReference>
<feature type="region of interest" description="Disordered" evidence="8">
    <location>
        <begin position="34"/>
        <end position="63"/>
    </location>
</feature>
<dbReference type="KEGG" id="bgm:CAL15_19540"/>
<dbReference type="GO" id="GO:0043165">
    <property type="term" value="P:Gram-negative-bacterium-type cell outer membrane assembly"/>
    <property type="evidence" value="ECO:0007669"/>
    <property type="project" value="InterPro"/>
</dbReference>
<evidence type="ECO:0000256" key="1">
    <source>
        <dbReference type="ARBA" id="ARBA00022729"/>
    </source>
</evidence>
<comment type="domain">
    <text evidence="7">The PPIase activity resides only in the second parvulin domain. The N-terminal region and the C-terminal tail are necessary and sufficient for the chaperone activity of SurA. The PPIase activity is dispensable for SurA to function as a chaperone. The N-terminal region and the C-terminal tail are also required for porin recognition.</text>
</comment>
<dbReference type="Pfam" id="PF00639">
    <property type="entry name" value="Rotamase"/>
    <property type="match status" value="2"/>
</dbReference>
<comment type="catalytic activity">
    <reaction evidence="7">
        <text>[protein]-peptidylproline (omega=180) = [protein]-peptidylproline (omega=0)</text>
        <dbReference type="Rhea" id="RHEA:16237"/>
        <dbReference type="Rhea" id="RHEA-COMP:10747"/>
        <dbReference type="Rhea" id="RHEA-COMP:10748"/>
        <dbReference type="ChEBI" id="CHEBI:83833"/>
        <dbReference type="ChEBI" id="CHEBI:83834"/>
        <dbReference type="EC" id="5.2.1.8"/>
    </reaction>
</comment>
<feature type="compositionally biased region" description="Low complexity" evidence="8">
    <location>
        <begin position="338"/>
        <end position="359"/>
    </location>
</feature>
<dbReference type="SUPFAM" id="SSF54534">
    <property type="entry name" value="FKBP-like"/>
    <property type="match status" value="2"/>
</dbReference>
<reference evidence="10 11" key="1">
    <citation type="submission" date="2017-05" db="EMBL/GenBank/DDBJ databases">
        <title>Complete and WGS of Bordetella genogroups.</title>
        <authorList>
            <person name="Spilker T."/>
            <person name="LiPuma J."/>
        </authorList>
    </citation>
    <scope>NUCLEOTIDE SEQUENCE [LARGE SCALE GENOMIC DNA]</scope>
    <source>
        <strain evidence="10 11">AU7206</strain>
    </source>
</reference>
<dbReference type="InterPro" id="IPR023034">
    <property type="entry name" value="PPIase_SurA"/>
</dbReference>
<gene>
    <name evidence="7" type="primary">surA</name>
    <name evidence="10" type="ORF">CAL15_19540</name>
</gene>
<evidence type="ECO:0000259" key="9">
    <source>
        <dbReference type="PROSITE" id="PS50198"/>
    </source>
</evidence>
<comment type="subcellular location">
    <subcellularLocation>
        <location evidence="7">Periplasm</location>
    </subcellularLocation>
    <text evidence="7">Is capable of associating with the outer membrane.</text>
</comment>
<evidence type="ECO:0000256" key="7">
    <source>
        <dbReference type="HAMAP-Rule" id="MF_01183"/>
    </source>
</evidence>
<dbReference type="InterPro" id="IPR050280">
    <property type="entry name" value="OMP_Chaperone_SurA"/>
</dbReference>
<keyword evidence="3 7" id="KW-0574">Periplasm</keyword>
<dbReference type="GO" id="GO:0006457">
    <property type="term" value="P:protein folding"/>
    <property type="evidence" value="ECO:0007669"/>
    <property type="project" value="UniProtKB-UniRule"/>
</dbReference>
<dbReference type="InterPro" id="IPR015391">
    <property type="entry name" value="SurA_N"/>
</dbReference>
<accession>A0A1W6ZGE8</accession>
<feature type="signal peptide" evidence="7">
    <location>
        <begin position="1"/>
        <end position="30"/>
    </location>
</feature>
<dbReference type="InterPro" id="IPR000297">
    <property type="entry name" value="PPIase_PpiC"/>
</dbReference>
<dbReference type="Proteomes" id="UP000194161">
    <property type="component" value="Chromosome"/>
</dbReference>
<evidence type="ECO:0000256" key="8">
    <source>
        <dbReference type="SAM" id="MobiDB-lite"/>
    </source>
</evidence>
<name>A0A1W6ZGE8_9BORD</name>
<dbReference type="InterPro" id="IPR027304">
    <property type="entry name" value="Trigger_fact/SurA_dom_sf"/>
</dbReference>
<dbReference type="EMBL" id="CP021111">
    <property type="protein sequence ID" value="ARP96372.1"/>
    <property type="molecule type" value="Genomic_DNA"/>
</dbReference>
<keyword evidence="6 7" id="KW-0413">Isomerase</keyword>
<dbReference type="Pfam" id="PF09312">
    <property type="entry name" value="SurA_N"/>
    <property type="match status" value="1"/>
</dbReference>
<dbReference type="GO" id="GO:0051082">
    <property type="term" value="F:unfolded protein binding"/>
    <property type="evidence" value="ECO:0007669"/>
    <property type="project" value="UniProtKB-UniRule"/>
</dbReference>
<proteinExistence type="inferred from homology"/>
<feature type="domain" description="PpiC" evidence="9">
    <location>
        <begin position="234"/>
        <end position="335"/>
    </location>
</feature>
<keyword evidence="5 7" id="KW-0143">Chaperone</keyword>
<evidence type="ECO:0000256" key="6">
    <source>
        <dbReference type="ARBA" id="ARBA00023235"/>
    </source>
</evidence>
<keyword evidence="4 7" id="KW-0697">Rotamase</keyword>
<evidence type="ECO:0000256" key="3">
    <source>
        <dbReference type="ARBA" id="ARBA00022764"/>
    </source>
</evidence>
<dbReference type="InterPro" id="IPR046357">
    <property type="entry name" value="PPIase_dom_sf"/>
</dbReference>
<evidence type="ECO:0000313" key="10">
    <source>
        <dbReference type="EMBL" id="ARP96372.1"/>
    </source>
</evidence>
<comment type="function">
    <text evidence="7">Chaperone involved in the correct folding and assembly of outer membrane proteins. Recognizes specific patterns of aromatic residues and the orientation of their side chains, which are found more frequently in integral outer membrane proteins. May act in both early periplasmic and late outer membrane-associated steps of protein maturation.</text>
</comment>
<dbReference type="AlphaFoldDB" id="A0A1W6ZGE8"/>
<evidence type="ECO:0000256" key="4">
    <source>
        <dbReference type="ARBA" id="ARBA00023110"/>
    </source>
</evidence>
<feature type="chain" id="PRO_5010892284" description="Chaperone SurA" evidence="7">
    <location>
        <begin position="31"/>
        <end position="525"/>
    </location>
</feature>